<feature type="transmembrane region" description="Helical" evidence="9">
    <location>
        <begin position="904"/>
        <end position="922"/>
    </location>
</feature>
<dbReference type="SUPFAM" id="SSF82866">
    <property type="entry name" value="Multidrug efflux transporter AcrB transmembrane domain"/>
    <property type="match status" value="2"/>
</dbReference>
<accession>A0ABS9KTB7</accession>
<keyword evidence="4" id="KW-0813">Transport</keyword>
<dbReference type="Gene3D" id="3.30.70.1430">
    <property type="entry name" value="Multidrug efflux transporter AcrB pore domain"/>
    <property type="match status" value="2"/>
</dbReference>
<dbReference type="InterPro" id="IPR004763">
    <property type="entry name" value="CusA-like"/>
</dbReference>
<evidence type="ECO:0000256" key="5">
    <source>
        <dbReference type="ARBA" id="ARBA00022475"/>
    </source>
</evidence>
<dbReference type="Pfam" id="PF02321">
    <property type="entry name" value="OEP"/>
    <property type="match status" value="1"/>
</dbReference>
<evidence type="ECO:0000256" key="3">
    <source>
        <dbReference type="ARBA" id="ARBA00010942"/>
    </source>
</evidence>
<dbReference type="Gene3D" id="3.30.70.1440">
    <property type="entry name" value="Multidrug efflux transporter AcrB pore domain"/>
    <property type="match status" value="1"/>
</dbReference>
<dbReference type="InterPro" id="IPR027463">
    <property type="entry name" value="AcrB_DN_DC_subdom"/>
</dbReference>
<feature type="transmembrane region" description="Helical" evidence="9">
    <location>
        <begin position="12"/>
        <end position="29"/>
    </location>
</feature>
<keyword evidence="7 9" id="KW-1133">Transmembrane helix</keyword>
<feature type="transmembrane region" description="Helical" evidence="9">
    <location>
        <begin position="453"/>
        <end position="472"/>
    </location>
</feature>
<dbReference type="PRINTS" id="PR00702">
    <property type="entry name" value="ACRIFLAVINRP"/>
</dbReference>
<dbReference type="PANTHER" id="PTHR32063:SF24">
    <property type="entry name" value="CATION EFFLUX SYSTEM (ACRB_ACRD_ACRF FAMILY)"/>
    <property type="match status" value="1"/>
</dbReference>
<feature type="transmembrane region" description="Helical" evidence="9">
    <location>
        <begin position="993"/>
        <end position="1012"/>
    </location>
</feature>
<comment type="subcellular location">
    <subcellularLocation>
        <location evidence="1">Cell membrane</location>
        <topology evidence="1">Multi-pass membrane protein</topology>
    </subcellularLocation>
</comment>
<evidence type="ECO:0000256" key="2">
    <source>
        <dbReference type="ARBA" id="ARBA00007613"/>
    </source>
</evidence>
<dbReference type="Pfam" id="PF00873">
    <property type="entry name" value="ACR_tran"/>
    <property type="match status" value="1"/>
</dbReference>
<dbReference type="Gene3D" id="3.30.2090.10">
    <property type="entry name" value="Multidrug efflux transporter AcrB TolC docking domain, DN and DC subdomains"/>
    <property type="match status" value="2"/>
</dbReference>
<organism evidence="10 11">
    <name type="scientific">Terrimonas ginsenosidimutans</name>
    <dbReference type="NCBI Taxonomy" id="2908004"/>
    <lineage>
        <taxon>Bacteria</taxon>
        <taxon>Pseudomonadati</taxon>
        <taxon>Bacteroidota</taxon>
        <taxon>Chitinophagia</taxon>
        <taxon>Chitinophagales</taxon>
        <taxon>Chitinophagaceae</taxon>
        <taxon>Terrimonas</taxon>
    </lineage>
</organism>
<feature type="transmembrane region" description="Helical" evidence="9">
    <location>
        <begin position="1061"/>
        <end position="1079"/>
    </location>
</feature>
<dbReference type="InterPro" id="IPR003423">
    <property type="entry name" value="OMP_efflux"/>
</dbReference>
<keyword evidence="6 9" id="KW-0812">Transmembrane</keyword>
<dbReference type="Gene3D" id="1.20.1640.10">
    <property type="entry name" value="Multidrug efflux transporter AcrB transmembrane domain"/>
    <property type="match status" value="2"/>
</dbReference>
<dbReference type="Proteomes" id="UP001165367">
    <property type="component" value="Unassembled WGS sequence"/>
</dbReference>
<dbReference type="InterPro" id="IPR001036">
    <property type="entry name" value="Acrflvin-R"/>
</dbReference>
<sequence length="1469" mass="162129">MLNTIIRFSVRNKLIIGLFTIALMIWGGINLRQLPIDALPDITSNQVQIITVSPSLAAPEVERLITFPLEQANASIPGIKEMRSISRFGLSVVTVVFSDETDIYWARQQVGERLNTVRGQIPSSAGNPELAPATTGIGEIYQYVLRPAKGYEGKYDLTELRSIQDWIVRRQLLGTPGVADISSFGGYLKQYEVAVQPDRLKSMKVTIADVFAALEKNNQNSGGAYIEKGPNALFIRTEGLAETTEDLGKIFIRHTDTGIPVYLRDVAEVRIGHAIRYGAMTYKDEGEVAGAVVLMLKGANASAVIESVKTKIAEIKKTLPEGVVLETFYDRTKMVDNAIGTVKKNLLEGALIVIFILVLFLGNLRAGLIVASVIPLAMLFAIILMNTFGVSGNLMSLGALDFGLIVDGAVIIVEAVLHRLMHNKSFAGLTRITQPQLNDEVETAAGKMMNSAVFGQIIILIVYLPILSLTGIEGKMFKPMALTVSFALIGAFVLSLTYVPMMTSLFLSKKVSHKETVADKMMNVLQRGYRRLLQKALAFPRAVVSFALLLFAFSVWLISTLGGEFIPELEEGDFAVDARLLTGSSLTETIRTTQKAVSILQERFPEVEKIVTRIGASEIPTDPMPLEMTDIMITLKPRSEWVSAASFDELANKMSKALEAVPGLTAGFQFPVQMRFNELISGARQDVVCKIFGENLDSLASYADRMGRLVSTVKGASDIYIEAVTGLPQIVINYNRDAMAHYQLSVADVNLVVRTAFAGESAGLIYENERRYDLVVRLQDESRRDIADVQQLLIPTPSGLQVPLYQVAKIEVKVGPNQVQRENAQRRIIVGFNVRGRDVESVVEELNAKATKQIKLPSGYFIKYGGQFENLVEAKARLSIAVPAALLLILVMLYFAFGSLKYGLLIFSAIPLSAIGGVLALWMRNMPFSISAGVGFIALFGVAVLNGIVLIAEFNRLKKAGLYPGLSDEESSTEGQGRLDVKHIIMEGTQVRLRPVLMTAAVASLGFLPMALSESAGAEVQRPLATVVIGGLITATFLTLVVLPILYAWLEKKKSRKKGSAGNVVAVILLLICGMKVNAQEKMTLPAMLEKARKDNLSLQAIRTEPQYWKQLQSGVFDPAKTVVSGEYGGLNSVQNDTKFGISQSFSLPAIYQRQRSYFQSREVSQKELSNWRQAELDREVKKSFYQVAEWLERKKILLGLDSVYSRFQQSAALRLKSGESNLLEKTTADAQLQQLKLQQRQLDLDIASLQKQLQWLLNTDSLLLPDYSALKMDIPLLVDSASLFEHPQIRYERSGITIAAAETAAEKAKLSPDFTLGYSNQSIIGYQSKNGITQQYYGAGKRFHIVNLSVGIPLFNSAAKARIRAAGVRQDIAKMNTAAAEKNVFTKFQQIQQEYLKQQQALQYYEQTGLQQAELITRHAKLSFQNGEISYLEWTILMNNAVSIQLNYLDAVRQYNLAIIELEYITGK</sequence>
<feature type="transmembrane region" description="Helical" evidence="9">
    <location>
        <begin position="1024"/>
        <end position="1049"/>
    </location>
</feature>
<feature type="transmembrane region" description="Helical" evidence="9">
    <location>
        <begin position="928"/>
        <end position="952"/>
    </location>
</feature>
<evidence type="ECO:0000256" key="9">
    <source>
        <dbReference type="SAM" id="Phobius"/>
    </source>
</evidence>
<keyword evidence="5" id="KW-1003">Cell membrane</keyword>
<evidence type="ECO:0000256" key="6">
    <source>
        <dbReference type="ARBA" id="ARBA00022692"/>
    </source>
</evidence>
<feature type="transmembrane region" description="Helical" evidence="9">
    <location>
        <begin position="345"/>
        <end position="361"/>
    </location>
</feature>
<evidence type="ECO:0000256" key="7">
    <source>
        <dbReference type="ARBA" id="ARBA00022989"/>
    </source>
</evidence>
<dbReference type="RefSeq" id="WP_237873433.1">
    <property type="nucleotide sequence ID" value="NZ_JAKLTR010000009.1"/>
</dbReference>
<proteinExistence type="inferred from homology"/>
<dbReference type="SUPFAM" id="SSF56954">
    <property type="entry name" value="Outer membrane efflux proteins (OEP)"/>
    <property type="match status" value="1"/>
</dbReference>
<evidence type="ECO:0000256" key="1">
    <source>
        <dbReference type="ARBA" id="ARBA00004651"/>
    </source>
</evidence>
<dbReference type="SUPFAM" id="SSF82693">
    <property type="entry name" value="Multidrug efflux transporter AcrB pore domain, PN1, PN2, PC1 and PC2 subdomains"/>
    <property type="match status" value="2"/>
</dbReference>
<protein>
    <submittedName>
        <fullName evidence="10">CusA/CzcA family heavy metal efflux RND transporter</fullName>
    </submittedName>
</protein>
<feature type="transmembrane region" description="Helical" evidence="9">
    <location>
        <begin position="536"/>
        <end position="558"/>
    </location>
</feature>
<dbReference type="NCBIfam" id="TIGR00914">
    <property type="entry name" value="2A0601"/>
    <property type="match status" value="1"/>
</dbReference>
<evidence type="ECO:0000313" key="10">
    <source>
        <dbReference type="EMBL" id="MCG2615551.1"/>
    </source>
</evidence>
<keyword evidence="8 9" id="KW-0472">Membrane</keyword>
<evidence type="ECO:0000256" key="4">
    <source>
        <dbReference type="ARBA" id="ARBA00022448"/>
    </source>
</evidence>
<feature type="transmembrane region" description="Helical" evidence="9">
    <location>
        <begin position="878"/>
        <end position="897"/>
    </location>
</feature>
<name>A0ABS9KTB7_9BACT</name>
<dbReference type="Gene3D" id="3.30.70.1320">
    <property type="entry name" value="Multidrug efflux transporter AcrB pore domain like"/>
    <property type="match status" value="1"/>
</dbReference>
<dbReference type="Gene3D" id="1.20.1600.10">
    <property type="entry name" value="Outer membrane efflux proteins (OEP)"/>
    <property type="match status" value="1"/>
</dbReference>
<keyword evidence="11" id="KW-1185">Reference proteome</keyword>
<evidence type="ECO:0000256" key="8">
    <source>
        <dbReference type="ARBA" id="ARBA00023136"/>
    </source>
</evidence>
<comment type="similarity">
    <text evidence="3">Belongs to the resistance-nodulation-cell division (RND) (TC 2.A.6) family.</text>
</comment>
<dbReference type="EMBL" id="JAKLTR010000009">
    <property type="protein sequence ID" value="MCG2615551.1"/>
    <property type="molecule type" value="Genomic_DNA"/>
</dbReference>
<feature type="transmembrane region" description="Helical" evidence="9">
    <location>
        <begin position="368"/>
        <end position="388"/>
    </location>
</feature>
<evidence type="ECO:0000313" key="11">
    <source>
        <dbReference type="Proteomes" id="UP001165367"/>
    </source>
</evidence>
<gene>
    <name evidence="10" type="ORF">LZZ85_14720</name>
</gene>
<feature type="transmembrane region" description="Helical" evidence="9">
    <location>
        <begin position="484"/>
        <end position="507"/>
    </location>
</feature>
<comment type="caution">
    <text evidence="10">The sequence shown here is derived from an EMBL/GenBank/DDBJ whole genome shotgun (WGS) entry which is preliminary data.</text>
</comment>
<comment type="similarity">
    <text evidence="2">Belongs to the outer membrane factor (OMF) (TC 1.B.17) family.</text>
</comment>
<feature type="transmembrane region" description="Helical" evidence="9">
    <location>
        <begin position="394"/>
        <end position="417"/>
    </location>
</feature>
<dbReference type="SUPFAM" id="SSF82714">
    <property type="entry name" value="Multidrug efflux transporter AcrB TolC docking domain, DN and DC subdomains"/>
    <property type="match status" value="2"/>
</dbReference>
<dbReference type="PANTHER" id="PTHR32063">
    <property type="match status" value="1"/>
</dbReference>
<reference evidence="10" key="1">
    <citation type="submission" date="2022-01" db="EMBL/GenBank/DDBJ databases">
        <authorList>
            <person name="Jo J.-H."/>
            <person name="Im W.-T."/>
        </authorList>
    </citation>
    <scope>NUCLEOTIDE SEQUENCE</scope>
    <source>
        <strain evidence="10">NA20</strain>
    </source>
</reference>